<keyword evidence="1" id="KW-0812">Transmembrane</keyword>
<evidence type="ECO:0000313" key="2">
    <source>
        <dbReference type="EMBL" id="KAK2663926.1"/>
    </source>
</evidence>
<gene>
    <name evidence="2" type="ORF">Ddye_002500</name>
</gene>
<dbReference type="AlphaFoldDB" id="A0AAE0CUI0"/>
<sequence length="156" mass="17811">MKQGACRKDVERAFRVLQSRFAIVAGPTRFWHKHVLHDIMSTCIIIHNMIIADECDVDASIGDRMKTPTPEIEIMLDENTRFQQFLTRHREIRNKDAHIALRNVLIEHLSRCAPRFLYREKPLLTTALCAAVHTIASAVVHTALDSLDMTALRVAV</sequence>
<dbReference type="PANTHER" id="PTHR47150">
    <property type="entry name" value="OS12G0169200 PROTEIN"/>
    <property type="match status" value="1"/>
</dbReference>
<dbReference type="Proteomes" id="UP001280121">
    <property type="component" value="Unassembled WGS sequence"/>
</dbReference>
<comment type="caution">
    <text evidence="2">The sequence shown here is derived from an EMBL/GenBank/DDBJ whole genome shotgun (WGS) entry which is preliminary data.</text>
</comment>
<reference evidence="2" key="1">
    <citation type="journal article" date="2023" name="Plant J.">
        <title>Genome sequences and population genomics provide insights into the demographic history, inbreeding, and mutation load of two 'living fossil' tree species of Dipteronia.</title>
        <authorList>
            <person name="Feng Y."/>
            <person name="Comes H.P."/>
            <person name="Chen J."/>
            <person name="Zhu S."/>
            <person name="Lu R."/>
            <person name="Zhang X."/>
            <person name="Li P."/>
            <person name="Qiu J."/>
            <person name="Olsen K.M."/>
            <person name="Qiu Y."/>
        </authorList>
    </citation>
    <scope>NUCLEOTIDE SEQUENCE</scope>
    <source>
        <strain evidence="2">KIB01</strain>
    </source>
</reference>
<name>A0AAE0CUI0_9ROSI</name>
<feature type="transmembrane region" description="Helical" evidence="1">
    <location>
        <begin position="123"/>
        <end position="144"/>
    </location>
</feature>
<keyword evidence="1" id="KW-1133">Transmembrane helix</keyword>
<accession>A0AAE0CUI0</accession>
<dbReference type="Pfam" id="PF04827">
    <property type="entry name" value="Plant_tran"/>
    <property type="match status" value="1"/>
</dbReference>
<evidence type="ECO:0000256" key="1">
    <source>
        <dbReference type="SAM" id="Phobius"/>
    </source>
</evidence>
<proteinExistence type="predicted"/>
<dbReference type="PANTHER" id="PTHR47150:SF7">
    <property type="entry name" value="NUCLEASE"/>
    <property type="match status" value="1"/>
</dbReference>
<evidence type="ECO:0008006" key="4">
    <source>
        <dbReference type="Google" id="ProtNLM"/>
    </source>
</evidence>
<protein>
    <recommendedName>
        <fullName evidence="4">Nuclease HARBI1</fullName>
    </recommendedName>
</protein>
<dbReference type="InterPro" id="IPR006912">
    <property type="entry name" value="Harbinger_derived_prot"/>
</dbReference>
<dbReference type="EMBL" id="JANJYI010000001">
    <property type="protein sequence ID" value="KAK2663926.1"/>
    <property type="molecule type" value="Genomic_DNA"/>
</dbReference>
<evidence type="ECO:0000313" key="3">
    <source>
        <dbReference type="Proteomes" id="UP001280121"/>
    </source>
</evidence>
<keyword evidence="1" id="KW-0472">Membrane</keyword>
<keyword evidence="3" id="KW-1185">Reference proteome</keyword>
<organism evidence="2 3">
    <name type="scientific">Dipteronia dyeriana</name>
    <dbReference type="NCBI Taxonomy" id="168575"/>
    <lineage>
        <taxon>Eukaryota</taxon>
        <taxon>Viridiplantae</taxon>
        <taxon>Streptophyta</taxon>
        <taxon>Embryophyta</taxon>
        <taxon>Tracheophyta</taxon>
        <taxon>Spermatophyta</taxon>
        <taxon>Magnoliopsida</taxon>
        <taxon>eudicotyledons</taxon>
        <taxon>Gunneridae</taxon>
        <taxon>Pentapetalae</taxon>
        <taxon>rosids</taxon>
        <taxon>malvids</taxon>
        <taxon>Sapindales</taxon>
        <taxon>Sapindaceae</taxon>
        <taxon>Hippocastanoideae</taxon>
        <taxon>Acereae</taxon>
        <taxon>Dipteronia</taxon>
    </lineage>
</organism>